<organism evidence="3 4">
    <name type="scientific">Gossypium arboreum</name>
    <name type="common">Tree cotton</name>
    <name type="synonym">Gossypium nanking</name>
    <dbReference type="NCBI Taxonomy" id="29729"/>
    <lineage>
        <taxon>Eukaryota</taxon>
        <taxon>Viridiplantae</taxon>
        <taxon>Streptophyta</taxon>
        <taxon>Embryophyta</taxon>
        <taxon>Tracheophyta</taxon>
        <taxon>Spermatophyta</taxon>
        <taxon>Magnoliopsida</taxon>
        <taxon>eudicotyledons</taxon>
        <taxon>Gunneridae</taxon>
        <taxon>Pentapetalae</taxon>
        <taxon>rosids</taxon>
        <taxon>malvids</taxon>
        <taxon>Malvales</taxon>
        <taxon>Malvaceae</taxon>
        <taxon>Malvoideae</taxon>
        <taxon>Gossypium</taxon>
    </lineage>
</organism>
<accession>A0ABR0NBA7</accession>
<evidence type="ECO:0000313" key="3">
    <source>
        <dbReference type="EMBL" id="KAK5792089.1"/>
    </source>
</evidence>
<reference evidence="3 4" key="1">
    <citation type="submission" date="2023-03" db="EMBL/GenBank/DDBJ databases">
        <title>WGS of Gossypium arboreum.</title>
        <authorList>
            <person name="Yu D."/>
        </authorList>
    </citation>
    <scope>NUCLEOTIDE SEQUENCE [LARGE SCALE GENOMIC DNA]</scope>
    <source>
        <tissue evidence="3">Leaf</tissue>
    </source>
</reference>
<comment type="caution">
    <text evidence="3">The sequence shown here is derived from an EMBL/GenBank/DDBJ whole genome shotgun (WGS) entry which is preliminary data.</text>
</comment>
<dbReference type="EMBL" id="JARKNE010000010">
    <property type="protein sequence ID" value="KAK5792089.1"/>
    <property type="molecule type" value="Genomic_DNA"/>
</dbReference>
<dbReference type="Pfam" id="PF14438">
    <property type="entry name" value="SM-ATX"/>
    <property type="match status" value="1"/>
</dbReference>
<feature type="signal peptide" evidence="1">
    <location>
        <begin position="1"/>
        <end position="24"/>
    </location>
</feature>
<feature type="domain" description="Ataxin 2 SM" evidence="2">
    <location>
        <begin position="2"/>
        <end position="41"/>
    </location>
</feature>
<evidence type="ECO:0000313" key="4">
    <source>
        <dbReference type="Proteomes" id="UP001358586"/>
    </source>
</evidence>
<evidence type="ECO:0000259" key="2">
    <source>
        <dbReference type="Pfam" id="PF14438"/>
    </source>
</evidence>
<gene>
    <name evidence="3" type="ORF">PVK06_033203</name>
</gene>
<keyword evidence="4" id="KW-1185">Reference proteome</keyword>
<keyword evidence="1" id="KW-0732">Signal</keyword>
<protein>
    <recommendedName>
        <fullName evidence="2">Ataxin 2 SM domain-containing protein</fullName>
    </recommendedName>
</protein>
<evidence type="ECO:0000256" key="1">
    <source>
        <dbReference type="SAM" id="SignalP"/>
    </source>
</evidence>
<feature type="chain" id="PRO_5047324310" description="Ataxin 2 SM domain-containing protein" evidence="1">
    <location>
        <begin position="25"/>
        <end position="80"/>
    </location>
</feature>
<dbReference type="Proteomes" id="UP001358586">
    <property type="component" value="Chromosome 10"/>
</dbReference>
<name>A0ABR0NBA7_GOSAR</name>
<sequence>MNEALLLATVYILGLPVDVHLTDGSVYAGIFHTAAVEKEFDKGMIGTPVLKRVSLMTVSVWRLDVIGSVASDSLDKVEAV</sequence>
<proteinExistence type="predicted"/>
<dbReference type="InterPro" id="IPR025852">
    <property type="entry name" value="SM_dom_ATX"/>
</dbReference>